<dbReference type="InterPro" id="IPR039261">
    <property type="entry name" value="FNR_nucleotide-bd"/>
</dbReference>
<comment type="cofactor">
    <cofactor evidence="1">
        <name>FAD</name>
        <dbReference type="ChEBI" id="CHEBI:57692"/>
    </cofactor>
</comment>
<feature type="domain" description="2Fe-2S ferredoxin-type" evidence="11">
    <location>
        <begin position="640"/>
        <end position="730"/>
    </location>
</feature>
<feature type="transmembrane region" description="Helical" evidence="10">
    <location>
        <begin position="102"/>
        <end position="121"/>
    </location>
</feature>
<dbReference type="InterPro" id="IPR017927">
    <property type="entry name" value="FAD-bd_FR_type"/>
</dbReference>
<keyword evidence="10" id="KW-0472">Membrane</keyword>
<dbReference type="Gene3D" id="3.10.20.30">
    <property type="match status" value="1"/>
</dbReference>
<dbReference type="SUPFAM" id="SSF63380">
    <property type="entry name" value="Riboflavin synthase domain-like"/>
    <property type="match status" value="1"/>
</dbReference>
<dbReference type="InterPro" id="IPR050415">
    <property type="entry name" value="MRET"/>
</dbReference>
<sequence>MVQAGSRWWTGRRAGNHQTRLQASGDRPVGALRRGRQPDTSKAPRLWMMIQVAGAPSERSLLVMQTTTDPSETGTRVQLRQPVTGLPDPGERVPSMAWPTGVLYVGTLGLFALGMAGYFVWDWSLWLTVPIGAAVTFLMFSVLHESTHHAISSNTRVNNLFGHLSVPFVVAWSTYPLVKFIHIEHHRNTNEPKSIDPDAWCDEGPKVLLPLRWMTIDIWYVVFYMRRLKDRPSKEVVTTFTLFTAVWGLFGTIIALGGGVDLLLALLVPNRFGVMVLAWWFDYLPHHGLTKTQREDKYQATRVRVGGESVLTPLFVYQNYHLVHHLHPSIPFYRYIVAWKRNEEAYLDRNAAISTWFGRSLTTSEYRTWRRLTDKLELATPGTAERPVFHPLRVKSVEPITSESMAVTFDVPPDLAHRYRYLQGQHITLRAVINGREERRSYSLIEPVSANTLRVGVKQIPNGVFSTYVNNQLAAGDILDVMTPTGIFNVRLDKDFEHHHVALAAGSGVTPMMSTIATTLETEPKSRFTLIYGNRTTESTMFRDRLDALQEQYGGRLTVHHVLSDELGGGLTGQITPELVKELIKDPRGVYAWFLCGPQAMIDTMRTALGNMTDLSRVLSEVFFVVDSGPGVSVDVDIESEVVVALDGVETSLRVHSQGDTILDAALQAGIDPPYSCAGGACGTCKAKVLLGKAVMDQNHVLDETEVEDGFILTCQAHPVTQEVRIDYDA</sequence>
<evidence type="ECO:0000256" key="6">
    <source>
        <dbReference type="ARBA" id="ARBA00023002"/>
    </source>
</evidence>
<evidence type="ECO:0000259" key="12">
    <source>
        <dbReference type="PROSITE" id="PS51384"/>
    </source>
</evidence>
<dbReference type="InterPro" id="IPR001041">
    <property type="entry name" value="2Fe-2S_ferredoxin-type"/>
</dbReference>
<keyword evidence="4" id="KW-0479">Metal-binding</keyword>
<feature type="transmembrane region" description="Helical" evidence="10">
    <location>
        <begin position="157"/>
        <end position="175"/>
    </location>
</feature>
<accession>A0A4S8MZM2</accession>
<dbReference type="PROSITE" id="PS00197">
    <property type="entry name" value="2FE2S_FER_1"/>
    <property type="match status" value="1"/>
</dbReference>
<dbReference type="InterPro" id="IPR012675">
    <property type="entry name" value="Beta-grasp_dom_sf"/>
</dbReference>
<gene>
    <name evidence="13" type="ORF">E9934_18160</name>
</gene>
<dbReference type="GO" id="GO:0046872">
    <property type="term" value="F:metal ion binding"/>
    <property type="evidence" value="ECO:0007669"/>
    <property type="project" value="UniProtKB-KW"/>
</dbReference>
<organism evidence="13 14">
    <name type="scientific">Nocardioides caeni</name>
    <dbReference type="NCBI Taxonomy" id="574700"/>
    <lineage>
        <taxon>Bacteria</taxon>
        <taxon>Bacillati</taxon>
        <taxon>Actinomycetota</taxon>
        <taxon>Actinomycetes</taxon>
        <taxon>Propionibacteriales</taxon>
        <taxon>Nocardioidaceae</taxon>
        <taxon>Nocardioides</taxon>
    </lineage>
</organism>
<keyword evidence="6" id="KW-0560">Oxidoreductase</keyword>
<dbReference type="PRINTS" id="PR00406">
    <property type="entry name" value="CYTB5RDTASE"/>
</dbReference>
<evidence type="ECO:0000313" key="13">
    <source>
        <dbReference type="EMBL" id="THV08937.1"/>
    </source>
</evidence>
<dbReference type="EMBL" id="STGW01000020">
    <property type="protein sequence ID" value="THV08937.1"/>
    <property type="molecule type" value="Genomic_DNA"/>
</dbReference>
<keyword evidence="5" id="KW-0274">FAD</keyword>
<keyword evidence="10" id="KW-0812">Transmembrane</keyword>
<dbReference type="Pfam" id="PF00111">
    <property type="entry name" value="Fer2"/>
    <property type="match status" value="1"/>
</dbReference>
<keyword evidence="7" id="KW-0408">Iron</keyword>
<reference evidence="13 14" key="1">
    <citation type="journal article" date="2009" name="Int. J. Syst. Evol. Microbiol.">
        <title>Nocardioides caeni sp. nov., isolated from wastewater.</title>
        <authorList>
            <person name="Yoon J.H."/>
            <person name="Kang S.J."/>
            <person name="Park S."/>
            <person name="Kim W."/>
            <person name="Oh T.K."/>
        </authorList>
    </citation>
    <scope>NUCLEOTIDE SEQUENCE [LARGE SCALE GENOMIC DNA]</scope>
    <source>
        <strain evidence="13 14">DSM 23134</strain>
    </source>
</reference>
<evidence type="ECO:0000256" key="8">
    <source>
        <dbReference type="ARBA" id="ARBA00023014"/>
    </source>
</evidence>
<dbReference type="CDD" id="cd06214">
    <property type="entry name" value="PA_degradation_oxidoreductase_like"/>
    <property type="match status" value="1"/>
</dbReference>
<name>A0A4S8MZM2_9ACTN</name>
<dbReference type="PROSITE" id="PS51085">
    <property type="entry name" value="2FE2S_FER_2"/>
    <property type="match status" value="1"/>
</dbReference>
<evidence type="ECO:0000256" key="2">
    <source>
        <dbReference type="ARBA" id="ARBA00022630"/>
    </source>
</evidence>
<dbReference type="InterPro" id="IPR008333">
    <property type="entry name" value="Cbr1-like_FAD-bd_dom"/>
</dbReference>
<keyword evidence="14" id="KW-1185">Reference proteome</keyword>
<dbReference type="InterPro" id="IPR036010">
    <property type="entry name" value="2Fe-2S_ferredoxin-like_sf"/>
</dbReference>
<feature type="region of interest" description="Disordered" evidence="9">
    <location>
        <begin position="1"/>
        <end position="41"/>
    </location>
</feature>
<dbReference type="SUPFAM" id="SSF52343">
    <property type="entry name" value="Ferredoxin reductase-like, C-terminal NADP-linked domain"/>
    <property type="match status" value="1"/>
</dbReference>
<dbReference type="GO" id="GO:0050660">
    <property type="term" value="F:flavin adenine dinucleotide binding"/>
    <property type="evidence" value="ECO:0007669"/>
    <property type="project" value="TreeGrafter"/>
</dbReference>
<protein>
    <submittedName>
        <fullName evidence="13">2Fe-2S iron-sulfur cluster binding domain-containing protein</fullName>
    </submittedName>
</protein>
<evidence type="ECO:0000256" key="10">
    <source>
        <dbReference type="SAM" id="Phobius"/>
    </source>
</evidence>
<feature type="domain" description="FAD-binding FR-type" evidence="12">
    <location>
        <begin position="387"/>
        <end position="491"/>
    </location>
</feature>
<evidence type="ECO:0000256" key="3">
    <source>
        <dbReference type="ARBA" id="ARBA00022714"/>
    </source>
</evidence>
<dbReference type="Pfam" id="PF00970">
    <property type="entry name" value="FAD_binding_6"/>
    <property type="match status" value="1"/>
</dbReference>
<dbReference type="PANTHER" id="PTHR47354">
    <property type="entry name" value="NADH OXIDOREDUCTASE HCR"/>
    <property type="match status" value="1"/>
</dbReference>
<dbReference type="Proteomes" id="UP000307087">
    <property type="component" value="Unassembled WGS sequence"/>
</dbReference>
<dbReference type="PROSITE" id="PS51384">
    <property type="entry name" value="FAD_FR"/>
    <property type="match status" value="1"/>
</dbReference>
<evidence type="ECO:0000256" key="1">
    <source>
        <dbReference type="ARBA" id="ARBA00001974"/>
    </source>
</evidence>
<proteinExistence type="predicted"/>
<dbReference type="InterPro" id="IPR001433">
    <property type="entry name" value="OxRdtase_FAD/NAD-bd"/>
</dbReference>
<evidence type="ECO:0000313" key="14">
    <source>
        <dbReference type="Proteomes" id="UP000307087"/>
    </source>
</evidence>
<feature type="transmembrane region" description="Helical" evidence="10">
    <location>
        <begin position="207"/>
        <end position="224"/>
    </location>
</feature>
<evidence type="ECO:0000256" key="7">
    <source>
        <dbReference type="ARBA" id="ARBA00023004"/>
    </source>
</evidence>
<dbReference type="GO" id="GO:0006629">
    <property type="term" value="P:lipid metabolic process"/>
    <property type="evidence" value="ECO:0007669"/>
    <property type="project" value="InterPro"/>
</dbReference>
<dbReference type="Pfam" id="PF00175">
    <property type="entry name" value="NAD_binding_1"/>
    <property type="match status" value="1"/>
</dbReference>
<dbReference type="InterPro" id="IPR017938">
    <property type="entry name" value="Riboflavin_synthase-like_b-brl"/>
</dbReference>
<keyword evidence="8" id="KW-0411">Iron-sulfur</keyword>
<evidence type="ECO:0000256" key="4">
    <source>
        <dbReference type="ARBA" id="ARBA00022723"/>
    </source>
</evidence>
<dbReference type="GO" id="GO:0016491">
    <property type="term" value="F:oxidoreductase activity"/>
    <property type="evidence" value="ECO:0007669"/>
    <property type="project" value="UniProtKB-KW"/>
</dbReference>
<dbReference type="PANTHER" id="PTHR47354:SF8">
    <property type="entry name" value="1,2-PHENYLACETYL-COA EPOXIDASE, SUBUNIT E"/>
    <property type="match status" value="1"/>
</dbReference>
<dbReference type="InterPro" id="IPR006058">
    <property type="entry name" value="2Fe2S_fd_BS"/>
</dbReference>
<evidence type="ECO:0000259" key="11">
    <source>
        <dbReference type="PROSITE" id="PS51085"/>
    </source>
</evidence>
<dbReference type="CDD" id="cd00207">
    <property type="entry name" value="fer2"/>
    <property type="match status" value="1"/>
</dbReference>
<keyword evidence="10" id="KW-1133">Transmembrane helix</keyword>
<dbReference type="Gene3D" id="2.40.30.10">
    <property type="entry name" value="Translation factors"/>
    <property type="match status" value="1"/>
</dbReference>
<keyword evidence="2" id="KW-0285">Flavoprotein</keyword>
<feature type="transmembrane region" description="Helical" evidence="10">
    <location>
        <begin position="127"/>
        <end position="145"/>
    </location>
</feature>
<evidence type="ECO:0000256" key="9">
    <source>
        <dbReference type="SAM" id="MobiDB-lite"/>
    </source>
</evidence>
<dbReference type="Gene3D" id="3.40.50.80">
    <property type="entry name" value="Nucleotide-binding domain of ferredoxin-NADP reductase (FNR) module"/>
    <property type="match status" value="1"/>
</dbReference>
<dbReference type="AlphaFoldDB" id="A0A4S8MZM2"/>
<dbReference type="SUPFAM" id="SSF54292">
    <property type="entry name" value="2Fe-2S ferredoxin-like"/>
    <property type="match status" value="1"/>
</dbReference>
<dbReference type="Pfam" id="PF00487">
    <property type="entry name" value="FA_desaturase"/>
    <property type="match status" value="1"/>
</dbReference>
<comment type="caution">
    <text evidence="13">The sequence shown here is derived from an EMBL/GenBank/DDBJ whole genome shotgun (WGS) entry which is preliminary data.</text>
</comment>
<evidence type="ECO:0000256" key="5">
    <source>
        <dbReference type="ARBA" id="ARBA00022827"/>
    </source>
</evidence>
<keyword evidence="3" id="KW-0001">2Fe-2S</keyword>
<dbReference type="GO" id="GO:0051537">
    <property type="term" value="F:2 iron, 2 sulfur cluster binding"/>
    <property type="evidence" value="ECO:0007669"/>
    <property type="project" value="UniProtKB-KW"/>
</dbReference>
<dbReference type="InterPro" id="IPR005804">
    <property type="entry name" value="FA_desaturase_dom"/>
</dbReference>